<reference evidence="3" key="1">
    <citation type="submission" date="2022-11" db="UniProtKB">
        <authorList>
            <consortium name="WormBaseParasite"/>
        </authorList>
    </citation>
    <scope>IDENTIFICATION</scope>
</reference>
<sequence length="443" mass="49560">MPYKVKREPNSPKNGGGDIDEGEDLVLDFVEEAGDELEESDRIPSPRSMSAPHSPDAREEVLQADAEDVLSENEKKLKNNKQMGPKTPPGNEEEDEDKMDDTKSDGPDDSLSDLNDSRDRKRRRSSNSSDGDRSPPQKYRQTRRRDRDDDYVSVEERLRQNRKARLVHARSRHLGYTYVPRMGGKPGFPPQPYFKNPSYYPTDDSRDNKTKKTPNLPPLAQKIEPLPGGRLPLVQRRSSPAPFDRSSSSGGGGRRSPGSGGRRSSRSPTPTYHRSGAPPRRVARGIVEEVFTVRASGRSPPTSHHHYSSSGSTRRSSRSPQPLSRYNSSNYYRRSTTSTAYIKNNLGPQTLYPSRRNPYPPPKYERGGNWGYRGGGGGRSYYNNGSGGNYRGSGGSSSSYRERRGGDSNGSQYIYTGSKYVPRPWIPPPPPGKKWNCPRRDEP</sequence>
<feature type="region of interest" description="Disordered" evidence="1">
    <location>
        <begin position="389"/>
        <end position="443"/>
    </location>
</feature>
<keyword evidence="2" id="KW-1185">Reference proteome</keyword>
<feature type="compositionally biased region" description="Basic residues" evidence="1">
    <location>
        <begin position="160"/>
        <end position="173"/>
    </location>
</feature>
<evidence type="ECO:0000313" key="2">
    <source>
        <dbReference type="Proteomes" id="UP000887561"/>
    </source>
</evidence>
<feature type="compositionally biased region" description="Polar residues" evidence="1">
    <location>
        <begin position="340"/>
        <end position="352"/>
    </location>
</feature>
<evidence type="ECO:0000313" key="3">
    <source>
        <dbReference type="WBParaSite" id="scaffold917_cov182.g2081"/>
    </source>
</evidence>
<feature type="compositionally biased region" description="Basic and acidic residues" evidence="1">
    <location>
        <begin position="1"/>
        <end position="10"/>
    </location>
</feature>
<dbReference type="WBParaSite" id="scaffold917_cov182.g2081">
    <property type="protein sequence ID" value="scaffold917_cov182.g2081"/>
    <property type="gene ID" value="scaffold917_cov182.g2081"/>
</dbReference>
<evidence type="ECO:0000256" key="1">
    <source>
        <dbReference type="SAM" id="MobiDB-lite"/>
    </source>
</evidence>
<feature type="compositionally biased region" description="Low complexity" evidence="1">
    <location>
        <begin position="298"/>
        <end position="339"/>
    </location>
</feature>
<feature type="compositionally biased region" description="Gly residues" evidence="1">
    <location>
        <begin position="249"/>
        <end position="261"/>
    </location>
</feature>
<feature type="compositionally biased region" description="Basic and acidic residues" evidence="1">
    <location>
        <begin position="145"/>
        <end position="159"/>
    </location>
</feature>
<proteinExistence type="predicted"/>
<feature type="compositionally biased region" description="Acidic residues" evidence="1">
    <location>
        <begin position="18"/>
        <end position="39"/>
    </location>
</feature>
<accession>A0A915NDB9</accession>
<protein>
    <submittedName>
        <fullName evidence="3">Uncharacterized protein</fullName>
    </submittedName>
</protein>
<feature type="compositionally biased region" description="Low complexity" evidence="1">
    <location>
        <begin position="236"/>
        <end position="248"/>
    </location>
</feature>
<dbReference type="Proteomes" id="UP000887561">
    <property type="component" value="Unplaced"/>
</dbReference>
<organism evidence="2 3">
    <name type="scientific">Meloidogyne javanica</name>
    <name type="common">Root-knot nematode worm</name>
    <dbReference type="NCBI Taxonomy" id="6303"/>
    <lineage>
        <taxon>Eukaryota</taxon>
        <taxon>Metazoa</taxon>
        <taxon>Ecdysozoa</taxon>
        <taxon>Nematoda</taxon>
        <taxon>Chromadorea</taxon>
        <taxon>Rhabditida</taxon>
        <taxon>Tylenchina</taxon>
        <taxon>Tylenchomorpha</taxon>
        <taxon>Tylenchoidea</taxon>
        <taxon>Meloidogynidae</taxon>
        <taxon>Meloidogyninae</taxon>
        <taxon>Meloidogyne</taxon>
        <taxon>Meloidogyne incognita group</taxon>
    </lineage>
</organism>
<name>A0A915NDB9_MELJA</name>
<feature type="region of interest" description="Disordered" evidence="1">
    <location>
        <begin position="1"/>
        <end position="371"/>
    </location>
</feature>
<dbReference type="AlphaFoldDB" id="A0A915NDB9"/>